<dbReference type="EMBL" id="JAUJYO010000005">
    <property type="protein sequence ID" value="KAK1317265.1"/>
    <property type="molecule type" value="Genomic_DNA"/>
</dbReference>
<dbReference type="PANTHER" id="PTHR46266">
    <property type="entry name" value="TRANSCRIPTION FACTOR TT8"/>
    <property type="match status" value="1"/>
</dbReference>
<comment type="similarity">
    <text evidence="2">Belongs to the bHLH protein family.</text>
</comment>
<dbReference type="Pfam" id="PF00010">
    <property type="entry name" value="HLH"/>
    <property type="match status" value="1"/>
</dbReference>
<evidence type="ECO:0000256" key="7">
    <source>
        <dbReference type="SAM" id="MobiDB-lite"/>
    </source>
</evidence>
<name>A0AAV9EWZ4_ACOCL</name>
<dbReference type="PANTHER" id="PTHR46266:SF4">
    <property type="entry name" value="TRANSCRIPTION FACTOR TT8"/>
    <property type="match status" value="1"/>
</dbReference>
<sequence>MAVGQQSLQQMLQSAVQSIQWTYSLFWQLCPQQGVLMWGDGYYNGAIKTRKTVQNLEVTAEEATLHRSQQIRELYDSLSAGDAGSNSNPSRRPCAALSPEDLTESEWFYLMCVSFSFPPGVGLPGKAYSRRHHVWLTGAHEADSKVFSRAILAKSARMQTVVCIPVMDGVLELGTTERVEEDIELIKRAKSFFLANHTSTSQPKPTISGHSTSNPTDHPPLFHCPPLGIMHHYSLHHQAEEQVDEEESKGDDDEEDSEAMENTTPHQTPAVEDPIELVQMDMSESIRLGSPGDGSNNVNLEDNNNGMDLEELQETFSTNTTRFKEAVVLQQSFLPGSYHWPLTMQDLQPESQGATANIEEPSQDDAHYSQTVSTILQHNASQWAEDPTSCEHVRFSPQSAFFEWNDSYNELLVLPQDGASQLLLKYILFNVPYQHGKYREESSPKSIGRDGDGGSRFRKSATPQDDLNANHVLAERRRREKLNERFIILRSLVPFVTKMDKASILGDTIEYVKQLRRKIQDLELRNKQMESHKLDDTPNDCATNISNRSRLPLVEKRKLRAVGGSGTAMEKPVAVPSTNIQVSIIEMDALLELQCPYREGLLLEIMQTLARLQLETTGVRSSSTNGAFVAELRAKVKENVHRKRASIIEVKKAINHIFSQQ</sequence>
<keyword evidence="6" id="KW-0539">Nucleus</keyword>
<accession>A0AAV9EWZ4</accession>
<keyword evidence="3" id="KW-0805">Transcription regulation</keyword>
<evidence type="ECO:0000256" key="6">
    <source>
        <dbReference type="ARBA" id="ARBA00023242"/>
    </source>
</evidence>
<proteinExistence type="inferred from homology"/>
<dbReference type="InterPro" id="IPR036638">
    <property type="entry name" value="HLH_DNA-bd_sf"/>
</dbReference>
<dbReference type="SUPFAM" id="SSF47459">
    <property type="entry name" value="HLH, helix-loop-helix DNA-binding domain"/>
    <property type="match status" value="1"/>
</dbReference>
<dbReference type="GO" id="GO:0005634">
    <property type="term" value="C:nucleus"/>
    <property type="evidence" value="ECO:0007669"/>
    <property type="project" value="UniProtKB-SubCell"/>
</dbReference>
<evidence type="ECO:0000256" key="1">
    <source>
        <dbReference type="ARBA" id="ARBA00004123"/>
    </source>
</evidence>
<feature type="compositionally biased region" description="Basic and acidic residues" evidence="7">
    <location>
        <begin position="439"/>
        <end position="455"/>
    </location>
</feature>
<evidence type="ECO:0000256" key="4">
    <source>
        <dbReference type="ARBA" id="ARBA00023159"/>
    </source>
</evidence>
<evidence type="ECO:0000259" key="8">
    <source>
        <dbReference type="PROSITE" id="PS50888"/>
    </source>
</evidence>
<dbReference type="Pfam" id="PF22754">
    <property type="entry name" value="bHLH-TF_ACT-like_plant"/>
    <property type="match status" value="1"/>
</dbReference>
<evidence type="ECO:0000313" key="9">
    <source>
        <dbReference type="EMBL" id="KAK1317265.1"/>
    </source>
</evidence>
<feature type="domain" description="BHLH" evidence="8">
    <location>
        <begin position="466"/>
        <end position="515"/>
    </location>
</feature>
<keyword evidence="5" id="KW-0804">Transcription</keyword>
<comment type="caution">
    <text evidence="9">The sequence shown here is derived from an EMBL/GenBank/DDBJ whole genome shotgun (WGS) entry which is preliminary data.</text>
</comment>
<evidence type="ECO:0000313" key="10">
    <source>
        <dbReference type="Proteomes" id="UP001180020"/>
    </source>
</evidence>
<evidence type="ECO:0000256" key="3">
    <source>
        <dbReference type="ARBA" id="ARBA00023015"/>
    </source>
</evidence>
<feature type="compositionally biased region" description="Polar residues" evidence="7">
    <location>
        <begin position="198"/>
        <end position="216"/>
    </location>
</feature>
<keyword evidence="4" id="KW-0010">Activator</keyword>
<dbReference type="PROSITE" id="PS50888">
    <property type="entry name" value="BHLH"/>
    <property type="match status" value="1"/>
</dbReference>
<evidence type="ECO:0000256" key="5">
    <source>
        <dbReference type="ARBA" id="ARBA00023163"/>
    </source>
</evidence>
<dbReference type="SMART" id="SM00353">
    <property type="entry name" value="HLH"/>
    <property type="match status" value="1"/>
</dbReference>
<feature type="compositionally biased region" description="Acidic residues" evidence="7">
    <location>
        <begin position="241"/>
        <end position="259"/>
    </location>
</feature>
<dbReference type="Gene3D" id="4.10.280.10">
    <property type="entry name" value="Helix-loop-helix DNA-binding domain"/>
    <property type="match status" value="1"/>
</dbReference>
<dbReference type="InterPro" id="IPR011598">
    <property type="entry name" value="bHLH_dom"/>
</dbReference>
<dbReference type="Pfam" id="PF14215">
    <property type="entry name" value="bHLH-MYC_N"/>
    <property type="match status" value="1"/>
</dbReference>
<evidence type="ECO:0000256" key="2">
    <source>
        <dbReference type="ARBA" id="ARBA00005510"/>
    </source>
</evidence>
<gene>
    <name evidence="9" type="primary">TT8</name>
    <name evidence="9" type="ORF">QJS10_CPA05g00879</name>
</gene>
<feature type="region of interest" description="Disordered" evidence="7">
    <location>
        <begin position="439"/>
        <end position="463"/>
    </location>
</feature>
<reference evidence="9" key="2">
    <citation type="submission" date="2023-06" db="EMBL/GenBank/DDBJ databases">
        <authorList>
            <person name="Ma L."/>
            <person name="Liu K.-W."/>
            <person name="Li Z."/>
            <person name="Hsiao Y.-Y."/>
            <person name="Qi Y."/>
            <person name="Fu T."/>
            <person name="Tang G."/>
            <person name="Zhang D."/>
            <person name="Sun W.-H."/>
            <person name="Liu D.-K."/>
            <person name="Li Y."/>
            <person name="Chen G.-Z."/>
            <person name="Liu X.-D."/>
            <person name="Liao X.-Y."/>
            <person name="Jiang Y.-T."/>
            <person name="Yu X."/>
            <person name="Hao Y."/>
            <person name="Huang J."/>
            <person name="Zhao X.-W."/>
            <person name="Ke S."/>
            <person name="Chen Y.-Y."/>
            <person name="Wu W.-L."/>
            <person name="Hsu J.-L."/>
            <person name="Lin Y.-F."/>
            <person name="Huang M.-D."/>
            <person name="Li C.-Y."/>
            <person name="Huang L."/>
            <person name="Wang Z.-W."/>
            <person name="Zhao X."/>
            <person name="Zhong W.-Y."/>
            <person name="Peng D.-H."/>
            <person name="Ahmad S."/>
            <person name="Lan S."/>
            <person name="Zhang J.-S."/>
            <person name="Tsai W.-C."/>
            <person name="Van De Peer Y."/>
            <person name="Liu Z.-J."/>
        </authorList>
    </citation>
    <scope>NUCLEOTIDE SEQUENCE</scope>
    <source>
        <strain evidence="9">CP</strain>
        <tissue evidence="9">Leaves</tissue>
    </source>
</reference>
<dbReference type="AlphaFoldDB" id="A0AAV9EWZ4"/>
<reference evidence="9" key="1">
    <citation type="journal article" date="2023" name="Nat. Commun.">
        <title>Diploid and tetraploid genomes of Acorus and the evolution of monocots.</title>
        <authorList>
            <person name="Ma L."/>
            <person name="Liu K.W."/>
            <person name="Li Z."/>
            <person name="Hsiao Y.Y."/>
            <person name="Qi Y."/>
            <person name="Fu T."/>
            <person name="Tang G.D."/>
            <person name="Zhang D."/>
            <person name="Sun W.H."/>
            <person name="Liu D.K."/>
            <person name="Li Y."/>
            <person name="Chen G.Z."/>
            <person name="Liu X.D."/>
            <person name="Liao X.Y."/>
            <person name="Jiang Y.T."/>
            <person name="Yu X."/>
            <person name="Hao Y."/>
            <person name="Huang J."/>
            <person name="Zhao X.W."/>
            <person name="Ke S."/>
            <person name="Chen Y.Y."/>
            <person name="Wu W.L."/>
            <person name="Hsu J.L."/>
            <person name="Lin Y.F."/>
            <person name="Huang M.D."/>
            <person name="Li C.Y."/>
            <person name="Huang L."/>
            <person name="Wang Z.W."/>
            <person name="Zhao X."/>
            <person name="Zhong W.Y."/>
            <person name="Peng D.H."/>
            <person name="Ahmad S."/>
            <person name="Lan S."/>
            <person name="Zhang J.S."/>
            <person name="Tsai W.C."/>
            <person name="Van de Peer Y."/>
            <person name="Liu Z.J."/>
        </authorList>
    </citation>
    <scope>NUCLEOTIDE SEQUENCE</scope>
    <source>
        <strain evidence="9">CP</strain>
    </source>
</reference>
<dbReference type="InterPro" id="IPR025610">
    <property type="entry name" value="MYC/MYB_N"/>
</dbReference>
<dbReference type="InterPro" id="IPR054502">
    <property type="entry name" value="bHLH-TF_ACT-like_plant"/>
</dbReference>
<keyword evidence="10" id="KW-1185">Reference proteome</keyword>
<dbReference type="Proteomes" id="UP001180020">
    <property type="component" value="Unassembled WGS sequence"/>
</dbReference>
<dbReference type="GO" id="GO:0046983">
    <property type="term" value="F:protein dimerization activity"/>
    <property type="evidence" value="ECO:0007669"/>
    <property type="project" value="InterPro"/>
</dbReference>
<protein>
    <submittedName>
        <fullName evidence="9">Transcription factor TT8</fullName>
    </submittedName>
</protein>
<comment type="subcellular location">
    <subcellularLocation>
        <location evidence="1">Nucleus</location>
    </subcellularLocation>
</comment>
<organism evidence="9 10">
    <name type="scientific">Acorus calamus</name>
    <name type="common">Sweet flag</name>
    <dbReference type="NCBI Taxonomy" id="4465"/>
    <lineage>
        <taxon>Eukaryota</taxon>
        <taxon>Viridiplantae</taxon>
        <taxon>Streptophyta</taxon>
        <taxon>Embryophyta</taxon>
        <taxon>Tracheophyta</taxon>
        <taxon>Spermatophyta</taxon>
        <taxon>Magnoliopsida</taxon>
        <taxon>Liliopsida</taxon>
        <taxon>Acoraceae</taxon>
        <taxon>Acorus</taxon>
    </lineage>
</organism>
<feature type="region of interest" description="Disordered" evidence="7">
    <location>
        <begin position="198"/>
        <end position="271"/>
    </location>
</feature>